<dbReference type="GO" id="GO:0030313">
    <property type="term" value="C:cell envelope"/>
    <property type="evidence" value="ECO:0007669"/>
    <property type="project" value="UniProtKB-SubCell"/>
</dbReference>
<gene>
    <name evidence="6" type="ORF">P378_05400</name>
</gene>
<keyword evidence="4" id="KW-0732">Signal</keyword>
<evidence type="ECO:0000256" key="1">
    <source>
        <dbReference type="ARBA" id="ARBA00004196"/>
    </source>
</evidence>
<dbReference type="PANTHER" id="PTHR30290">
    <property type="entry name" value="PERIPLASMIC BINDING COMPONENT OF ABC TRANSPORTER"/>
    <property type="match status" value="1"/>
</dbReference>
<dbReference type="Gene3D" id="3.40.190.10">
    <property type="entry name" value="Periplasmic binding protein-like II"/>
    <property type="match status" value="1"/>
</dbReference>
<organism evidence="6 7">
    <name type="scientific">Desulforamulus profundi</name>
    <dbReference type="NCBI Taxonomy" id="1383067"/>
    <lineage>
        <taxon>Bacteria</taxon>
        <taxon>Bacillati</taxon>
        <taxon>Bacillota</taxon>
        <taxon>Clostridia</taxon>
        <taxon>Eubacteriales</taxon>
        <taxon>Peptococcaceae</taxon>
        <taxon>Desulforamulus</taxon>
    </lineage>
</organism>
<evidence type="ECO:0000313" key="7">
    <source>
        <dbReference type="Proteomes" id="UP000222564"/>
    </source>
</evidence>
<protein>
    <recommendedName>
        <fullName evidence="5">Solute-binding protein family 5 domain-containing protein</fullName>
    </recommendedName>
</protein>
<keyword evidence="3" id="KW-0813">Transport</keyword>
<evidence type="ECO:0000259" key="5">
    <source>
        <dbReference type="Pfam" id="PF00496"/>
    </source>
</evidence>
<dbReference type="OrthoDB" id="137511at2"/>
<dbReference type="SUPFAM" id="SSF53850">
    <property type="entry name" value="Periplasmic binding protein-like II"/>
    <property type="match status" value="1"/>
</dbReference>
<dbReference type="InterPro" id="IPR039424">
    <property type="entry name" value="SBP_5"/>
</dbReference>
<dbReference type="Pfam" id="PF00496">
    <property type="entry name" value="SBP_bac_5"/>
    <property type="match status" value="1"/>
</dbReference>
<dbReference type="AlphaFoldDB" id="A0A2C6MI33"/>
<proteinExistence type="inferred from homology"/>
<name>A0A2C6MI33_9FIRM</name>
<dbReference type="FunFam" id="3.10.105.10:FF:000001">
    <property type="entry name" value="Oligopeptide ABC transporter, oligopeptide-binding protein"/>
    <property type="match status" value="1"/>
</dbReference>
<feature type="domain" description="Solute-binding protein family 5" evidence="5">
    <location>
        <begin position="6"/>
        <end position="195"/>
    </location>
</feature>
<dbReference type="EMBL" id="AWQQ01000035">
    <property type="protein sequence ID" value="PHJ39096.1"/>
    <property type="molecule type" value="Genomic_DNA"/>
</dbReference>
<keyword evidence="7" id="KW-1185">Reference proteome</keyword>
<evidence type="ECO:0000313" key="6">
    <source>
        <dbReference type="EMBL" id="PHJ39096.1"/>
    </source>
</evidence>
<dbReference type="GO" id="GO:1904680">
    <property type="term" value="F:peptide transmembrane transporter activity"/>
    <property type="evidence" value="ECO:0007669"/>
    <property type="project" value="TreeGrafter"/>
</dbReference>
<dbReference type="GO" id="GO:0015833">
    <property type="term" value="P:peptide transport"/>
    <property type="evidence" value="ECO:0007669"/>
    <property type="project" value="TreeGrafter"/>
</dbReference>
<dbReference type="PANTHER" id="PTHR30290:SF10">
    <property type="entry name" value="PERIPLASMIC OLIGOPEPTIDE-BINDING PROTEIN-RELATED"/>
    <property type="match status" value="1"/>
</dbReference>
<dbReference type="InterPro" id="IPR000914">
    <property type="entry name" value="SBP_5_dom"/>
</dbReference>
<reference evidence="6 7" key="1">
    <citation type="submission" date="2013-09" db="EMBL/GenBank/DDBJ databases">
        <title>Biodegradation of hydrocarbons in the deep terrestrial subsurface : characterization of a microbial consortium composed of two Desulfotomaculum species originating from a deep geological formation.</title>
        <authorList>
            <person name="Aullo T."/>
            <person name="Berlendis S."/>
            <person name="Lascourreges J.-F."/>
            <person name="Dessort D."/>
            <person name="Saint-Laurent S."/>
            <person name="Schraauwers B."/>
            <person name="Mas J."/>
            <person name="Magot M."/>
            <person name="Ranchou-Peyruse A."/>
        </authorList>
    </citation>
    <scope>NUCLEOTIDE SEQUENCE [LARGE SCALE GENOMIC DNA]</scope>
    <source>
        <strain evidence="6 7">Bs107</strain>
    </source>
</reference>
<evidence type="ECO:0000256" key="4">
    <source>
        <dbReference type="ARBA" id="ARBA00022729"/>
    </source>
</evidence>
<dbReference type="Proteomes" id="UP000222564">
    <property type="component" value="Unassembled WGS sequence"/>
</dbReference>
<evidence type="ECO:0000256" key="3">
    <source>
        <dbReference type="ARBA" id="ARBA00022448"/>
    </source>
</evidence>
<comment type="caution">
    <text evidence="6">The sequence shown here is derived from an EMBL/GenBank/DDBJ whole genome shotgun (WGS) entry which is preliminary data.</text>
</comment>
<comment type="subcellular location">
    <subcellularLocation>
        <location evidence="1">Cell envelope</location>
    </subcellularLocation>
</comment>
<dbReference type="CDD" id="cd08504">
    <property type="entry name" value="PBP2_OppA"/>
    <property type="match status" value="1"/>
</dbReference>
<evidence type="ECO:0000256" key="2">
    <source>
        <dbReference type="ARBA" id="ARBA00005695"/>
    </source>
</evidence>
<comment type="similarity">
    <text evidence="2">Belongs to the bacterial solute-binding protein 5 family.</text>
</comment>
<accession>A0A2C6MI33</accession>
<sequence>MQNEVSVQELNSLKDSRELQIAADASVDYYQFNLSRKPFNDPRVRKALSIAIDREQLVKHILQAGQEPAYAFVPYGFTEEEGKDYRQNGGDLFKEDIELAKKLLAEAGYPEGKGFPKVTLLYNNNDNIHKVAQAIQQMWKKNLGIEVALENVEWQVYLDRQSQQDFDITRTAWSPDYLDPMTFIDLFVTNGGNNNTGWSHQVYDKLVKEANSTGDQKIRMQAMQKAEKILMNDMPVMPIFFYAHPILVKENIKGVITPAFATYADFKYAYVE</sequence>
<dbReference type="Gene3D" id="3.10.105.10">
    <property type="entry name" value="Dipeptide-binding Protein, Domain 3"/>
    <property type="match status" value="1"/>
</dbReference>